<dbReference type="AlphaFoldDB" id="K0EYT9"/>
<keyword evidence="1" id="KW-0812">Transmembrane</keyword>
<dbReference type="EMBL" id="CP003876">
    <property type="protein sequence ID" value="AFU00661.1"/>
    <property type="molecule type" value="Genomic_DNA"/>
</dbReference>
<proteinExistence type="predicted"/>
<evidence type="ECO:0000256" key="1">
    <source>
        <dbReference type="SAM" id="Phobius"/>
    </source>
</evidence>
<evidence type="ECO:0000313" key="3">
    <source>
        <dbReference type="Proteomes" id="UP000006304"/>
    </source>
</evidence>
<dbReference type="eggNOG" id="ENOG5031F4R">
    <property type="taxonomic scope" value="Bacteria"/>
</dbReference>
<evidence type="ECO:0000313" key="2">
    <source>
        <dbReference type="EMBL" id="AFU00661.1"/>
    </source>
</evidence>
<accession>K0EYT9</accession>
<reference evidence="2 3" key="1">
    <citation type="journal article" date="2012" name="J. Bacteriol.">
        <title>Complete genome sequence of Nocardia brasiliensis HUJEG-1.</title>
        <authorList>
            <person name="Vera-Cabrera L."/>
            <person name="Ortiz-Lopez R."/>
            <person name="Elizondo-Gonzalez R."/>
            <person name="Perez-Maya A.A."/>
            <person name="Ocampo-Candiani J."/>
        </authorList>
    </citation>
    <scope>NUCLEOTIDE SEQUENCE [LARGE SCALE GENOMIC DNA]</scope>
    <source>
        <strain evidence="3">ATCC 700358</strain>
    </source>
</reference>
<keyword evidence="1" id="KW-1133">Transmembrane helix</keyword>
<organism evidence="2 3">
    <name type="scientific">Nocardia brasiliensis (strain ATCC 700358 / HUJEG-1)</name>
    <dbReference type="NCBI Taxonomy" id="1133849"/>
    <lineage>
        <taxon>Bacteria</taxon>
        <taxon>Bacillati</taxon>
        <taxon>Actinomycetota</taxon>
        <taxon>Actinomycetes</taxon>
        <taxon>Mycobacteriales</taxon>
        <taxon>Nocardiaceae</taxon>
        <taxon>Nocardia</taxon>
    </lineage>
</organism>
<keyword evidence="1" id="KW-0472">Membrane</keyword>
<keyword evidence="3" id="KW-1185">Reference proteome</keyword>
<sequence length="391" mass="42740">MGFFVVAVLGVFGPLVVYTKACFALECREAMAPFALGVTWVGVGISLLVAGIMLYVDGRDGGPWLGWAGIALIGVLVSTVLGWGAQHVTMDDRPVLSHESRDIRTVLGAMPGVERVGTEVGRTFATLVVLTAAATAEQAEAVVAAFRNQVHRPDFDRWEFDLEVHRGDSASSVKVGKSGLDAASPIIARWLALRDAFPEDEVTWTSRTWRYYEYGSSDSSKNADDGIGEIAVRLRPTAGADAVGAAYRTVRQEFPDLEAARWSIRTAATRGAALVMLNRYPTEDELALWNRLHNNLLPPHALVLHSVEGITVQPHSDIRENGKVLAEHHLATIEQSGLRIRYAVADLIGDDSYFKYSTRYRLLQITVGACTARGNIPGPIERPLVLRYEKC</sequence>
<dbReference type="HOGENOM" id="CLU_806164_0_0_11"/>
<name>K0EYT9_NOCB7</name>
<feature type="transmembrane region" description="Helical" evidence="1">
    <location>
        <begin position="34"/>
        <end position="57"/>
    </location>
</feature>
<gene>
    <name evidence="2" type="ORF">O3I_013500</name>
</gene>
<feature type="transmembrane region" description="Helical" evidence="1">
    <location>
        <begin position="64"/>
        <end position="85"/>
    </location>
</feature>
<dbReference type="KEGG" id="nbr:O3I_013500"/>
<dbReference type="Proteomes" id="UP000006304">
    <property type="component" value="Chromosome"/>
</dbReference>
<protein>
    <submittedName>
        <fullName evidence="2">Uncharacterized protein</fullName>
    </submittedName>
</protein>